<gene>
    <name evidence="1" type="ORF">K441DRAFT_671863</name>
</gene>
<accession>A0ACC8EKK5</accession>
<reference evidence="1 2" key="1">
    <citation type="journal article" date="2016" name="Nat. Commun.">
        <title>Ectomycorrhizal ecology is imprinted in the genome of the dominant symbiotic fungus Cenococcum geophilum.</title>
        <authorList>
            <consortium name="DOE Joint Genome Institute"/>
            <person name="Peter M."/>
            <person name="Kohler A."/>
            <person name="Ohm R.A."/>
            <person name="Kuo A."/>
            <person name="Krutzmann J."/>
            <person name="Morin E."/>
            <person name="Arend M."/>
            <person name="Barry K.W."/>
            <person name="Binder M."/>
            <person name="Choi C."/>
            <person name="Clum A."/>
            <person name="Copeland A."/>
            <person name="Grisel N."/>
            <person name="Haridas S."/>
            <person name="Kipfer T."/>
            <person name="LaButti K."/>
            <person name="Lindquist E."/>
            <person name="Lipzen A."/>
            <person name="Maire R."/>
            <person name="Meier B."/>
            <person name="Mihaltcheva S."/>
            <person name="Molinier V."/>
            <person name="Murat C."/>
            <person name="Poggeler S."/>
            <person name="Quandt C.A."/>
            <person name="Sperisen C."/>
            <person name="Tritt A."/>
            <person name="Tisserant E."/>
            <person name="Crous P.W."/>
            <person name="Henrissat B."/>
            <person name="Nehls U."/>
            <person name="Egli S."/>
            <person name="Spatafora J.W."/>
            <person name="Grigoriev I.V."/>
            <person name="Martin F.M."/>
        </authorList>
    </citation>
    <scope>NUCLEOTIDE SEQUENCE [LARGE SCALE GENOMIC DNA]</scope>
    <source>
        <strain evidence="1 2">1.58</strain>
    </source>
</reference>
<sequence>MQKIIQRAKAADRQALRRQAAKATQEWKVDRKVFRQQLAEQNRQKAAGIKEARLARRQDWEMGPIAPNRVFGKDTDTFGALEQMQIAPIEVPEKLRRKRWNIAEGDRVVLLSGKDRGKIGMVMTTWKESDRVAVEGLNRAYMKTNEWQRKLDSNPSPLSPTDVPVLYDQVRLVYTIRDPRTRELRDVIIDEVEIRNFKKDRHTREETWQRFIPGTNIEIPWPAKGEPEHTDHEDDTLRITVEERTFVPTLLIPPFPETVIDELRGKYCKFRTRHDEDYVERKMKEDKEAEARKNLAVKMRTPLQEFHIKQKEEKEKRGEPQLTEDMLARIGEVIAANKAGQQNATA</sequence>
<protein>
    <submittedName>
        <fullName evidence="1">Uncharacterized protein</fullName>
    </submittedName>
</protein>
<organism evidence="1 2">
    <name type="scientific">Cenococcum geophilum 1.58</name>
    <dbReference type="NCBI Taxonomy" id="794803"/>
    <lineage>
        <taxon>Eukaryota</taxon>
        <taxon>Fungi</taxon>
        <taxon>Dikarya</taxon>
        <taxon>Ascomycota</taxon>
        <taxon>Pezizomycotina</taxon>
        <taxon>Dothideomycetes</taxon>
        <taxon>Pleosporomycetidae</taxon>
        <taxon>Gloniales</taxon>
        <taxon>Gloniaceae</taxon>
        <taxon>Cenococcum</taxon>
    </lineage>
</organism>
<dbReference type="Proteomes" id="UP000250078">
    <property type="component" value="Unassembled WGS sequence"/>
</dbReference>
<keyword evidence="2" id="KW-1185">Reference proteome</keyword>
<evidence type="ECO:0000313" key="1">
    <source>
        <dbReference type="EMBL" id="OCK86805.1"/>
    </source>
</evidence>
<evidence type="ECO:0000313" key="2">
    <source>
        <dbReference type="Proteomes" id="UP000250078"/>
    </source>
</evidence>
<dbReference type="EMBL" id="KV748285">
    <property type="protein sequence ID" value="OCK86805.1"/>
    <property type="molecule type" value="Genomic_DNA"/>
</dbReference>
<proteinExistence type="predicted"/>
<name>A0ACC8EKK5_9PEZI</name>